<dbReference type="GO" id="GO:0016301">
    <property type="term" value="F:kinase activity"/>
    <property type="evidence" value="ECO:0007669"/>
    <property type="project" value="UniProtKB-KW"/>
</dbReference>
<comment type="caution">
    <text evidence="14">The sequence shown here is derived from an EMBL/GenBank/DDBJ whole genome shotgun (WGS) entry which is preliminary data.</text>
</comment>
<gene>
    <name evidence="14" type="ORF">EV699_10921</name>
</gene>
<dbReference type="Pfam" id="PF19292">
    <property type="entry name" value="KPBB_C"/>
    <property type="match status" value="1"/>
</dbReference>
<feature type="domain" description="GH15-like" evidence="12">
    <location>
        <begin position="16"/>
        <end position="810"/>
    </location>
</feature>
<evidence type="ECO:0000256" key="9">
    <source>
        <dbReference type="ARBA" id="ARBA00023277"/>
    </source>
</evidence>
<evidence type="ECO:0000256" key="10">
    <source>
        <dbReference type="ARBA" id="ARBA00023288"/>
    </source>
</evidence>
<keyword evidence="5" id="KW-0597">Phosphoprotein</keyword>
<keyword evidence="14" id="KW-0808">Transferase</keyword>
<evidence type="ECO:0000256" key="11">
    <source>
        <dbReference type="ARBA" id="ARBA00023289"/>
    </source>
</evidence>
<evidence type="ECO:0000256" key="8">
    <source>
        <dbReference type="ARBA" id="ARBA00023136"/>
    </source>
</evidence>
<dbReference type="GO" id="GO:0005516">
    <property type="term" value="F:calmodulin binding"/>
    <property type="evidence" value="ECO:0007669"/>
    <property type="project" value="UniProtKB-KW"/>
</dbReference>
<dbReference type="InterPro" id="IPR008928">
    <property type="entry name" value="6-hairpin_glycosidase_sf"/>
</dbReference>
<comment type="pathway">
    <text evidence="2">Glycan biosynthesis; glycogen metabolism.</text>
</comment>
<dbReference type="PANTHER" id="PTHR10749">
    <property type="entry name" value="PHOSPHORYLASE B KINASE REGULATORY SUBUNIT"/>
    <property type="match status" value="1"/>
</dbReference>
<dbReference type="UniPathway" id="UPA00163"/>
<evidence type="ECO:0000256" key="6">
    <source>
        <dbReference type="ARBA" id="ARBA00022600"/>
    </source>
</evidence>
<evidence type="ECO:0000256" key="2">
    <source>
        <dbReference type="ARBA" id="ARBA00005131"/>
    </source>
</evidence>
<dbReference type="GO" id="GO:0005977">
    <property type="term" value="P:glycogen metabolic process"/>
    <property type="evidence" value="ECO:0007669"/>
    <property type="project" value="UniProtKB-UniPathway"/>
</dbReference>
<dbReference type="InterPro" id="IPR012341">
    <property type="entry name" value="6hp_glycosidase-like_sf"/>
</dbReference>
<comment type="subcellular location">
    <subcellularLocation>
        <location evidence="1">Cell membrane</location>
        <topology evidence="1">Lipid-anchor</topology>
        <orientation evidence="1">Cytoplasmic side</orientation>
    </subcellularLocation>
</comment>
<evidence type="ECO:0000256" key="4">
    <source>
        <dbReference type="ARBA" id="ARBA00022475"/>
    </source>
</evidence>
<keyword evidence="11" id="KW-0636">Prenylation</keyword>
<dbReference type="EMBL" id="SLWY01000009">
    <property type="protein sequence ID" value="TCO81181.1"/>
    <property type="molecule type" value="Genomic_DNA"/>
</dbReference>
<keyword evidence="9" id="KW-0119">Carbohydrate metabolism</keyword>
<accession>A0A4R2LE82</accession>
<evidence type="ECO:0000313" key="14">
    <source>
        <dbReference type="EMBL" id="TCO81181.1"/>
    </source>
</evidence>
<dbReference type="InterPro" id="IPR045583">
    <property type="entry name" value="KPBA/B_C"/>
</dbReference>
<dbReference type="Pfam" id="PF00723">
    <property type="entry name" value="Glyco_hydro_15"/>
    <property type="match status" value="1"/>
</dbReference>
<keyword evidence="6" id="KW-0321">Glycogen metabolism</keyword>
<evidence type="ECO:0000313" key="15">
    <source>
        <dbReference type="Proteomes" id="UP000295765"/>
    </source>
</evidence>
<evidence type="ECO:0000256" key="7">
    <source>
        <dbReference type="ARBA" id="ARBA00022860"/>
    </source>
</evidence>
<evidence type="ECO:0000256" key="3">
    <source>
        <dbReference type="ARBA" id="ARBA00007128"/>
    </source>
</evidence>
<evidence type="ECO:0000256" key="5">
    <source>
        <dbReference type="ARBA" id="ARBA00022553"/>
    </source>
</evidence>
<keyword evidence="14" id="KW-0418">Kinase</keyword>
<keyword evidence="15" id="KW-1185">Reference proteome</keyword>
<feature type="domain" description="Phosphorylase b kinase regulatory subunit alpha/beta C-terminal" evidence="13">
    <location>
        <begin position="824"/>
        <end position="1063"/>
    </location>
</feature>
<dbReference type="Proteomes" id="UP000295765">
    <property type="component" value="Unassembled WGS sequence"/>
</dbReference>
<evidence type="ECO:0000259" key="13">
    <source>
        <dbReference type="Pfam" id="PF19292"/>
    </source>
</evidence>
<evidence type="ECO:0000259" key="12">
    <source>
        <dbReference type="Pfam" id="PF00723"/>
    </source>
</evidence>
<dbReference type="GO" id="GO:0005886">
    <property type="term" value="C:plasma membrane"/>
    <property type="evidence" value="ECO:0007669"/>
    <property type="project" value="UniProtKB-SubCell"/>
</dbReference>
<proteinExistence type="inferred from homology"/>
<protein>
    <submittedName>
        <fullName evidence="14">Phosphorylase kinase alpha/beta subunit</fullName>
    </submittedName>
</protein>
<organism evidence="14 15">
    <name type="scientific">Plasticicumulans lactativorans</name>
    <dbReference type="NCBI Taxonomy" id="1133106"/>
    <lineage>
        <taxon>Bacteria</taxon>
        <taxon>Pseudomonadati</taxon>
        <taxon>Pseudomonadota</taxon>
        <taxon>Gammaproteobacteria</taxon>
        <taxon>Candidatus Competibacteraceae</taxon>
        <taxon>Plasticicumulans</taxon>
    </lineage>
</organism>
<dbReference type="FunFam" id="1.50.10.10:FF:000004">
    <property type="entry name" value="Phosphorylase b kinase regulatory subunit"/>
    <property type="match status" value="1"/>
</dbReference>
<dbReference type="SUPFAM" id="SSF48208">
    <property type="entry name" value="Six-hairpin glycosidases"/>
    <property type="match status" value="1"/>
</dbReference>
<keyword evidence="8" id="KW-0472">Membrane</keyword>
<dbReference type="GO" id="GO:0005964">
    <property type="term" value="C:phosphorylase kinase complex"/>
    <property type="evidence" value="ECO:0007669"/>
    <property type="project" value="TreeGrafter"/>
</dbReference>
<comment type="similarity">
    <text evidence="3">Belongs to the phosphorylase b kinase regulatory chain family.</text>
</comment>
<dbReference type="InterPro" id="IPR008734">
    <property type="entry name" value="PHK_A/B_su"/>
</dbReference>
<dbReference type="RefSeq" id="WP_243662609.1">
    <property type="nucleotide sequence ID" value="NZ_SLWY01000009.1"/>
</dbReference>
<dbReference type="PANTHER" id="PTHR10749:SF7">
    <property type="entry name" value="PHOSPHORYLASE B KINASE REGULATORY SUBUNIT ALPHA-RELATED"/>
    <property type="match status" value="1"/>
</dbReference>
<sequence>MTPRPIDSMRLREICDQVENLMLQRQDAVTGLLPASTAVTSHGDYTDAWVRDNVYSILCVWGCGLALRRHCRGDARAYLFEQSVVKTMRGLLTAMMRQAHKVERFKHTLHPHDALHAKYGSRTGDPVVADDGWGHLQLDATSVFLLMLAQMTASGLRIVFTRDEVDFVQGLVHYIALAHRTPDYGIWERGDKTNTGDPEINASSVGMAKAALEALRGFDLFGAEGGPESVLHVSADDIARMRNLLEATLPRESRSKEVDAALLSVIGYPAYAVEDVDLVERTLAEIVTKLQGRYGCKRFLRDGHQTVLEDPGRLHYESGELARFEGIESEWPLFFTYLMLDGLVRGREQQAQNYAGRLAGLCVERDGLRLLPELYYVPHAAVEAEKARPGSQKRLPNDNVPLYWAQSLYWLATLLDEGWLHPSDIDPLARRERIGHRRECLVQVVLVAASREVQATLSAAGVPAQTAAEIAPVSVRHADDLTRALARVGRNAKLGLSGRPRRGVGTLVTCQVFTLGGETVVFLPQFMAPQDFYLSLDNRLLVERCKAEFRHVRRHWDQPGQPVFTLRITPAMLAGEGADELLGFLRELCAGNCEGLPVRVRPLSMLLASAGRKDLGSLNFERPALDVEAARAEAADDDEAASHPLDVGTIQRLGERTDDELLATLAASRNLHERVAVLETLVRRHGPEHPLPAGGTLRGALARAYALAAEARHWGLLRRCAGLLDRHDPKFEDAVANIVGHRKQLALGRAFSAESVVASALPNHELMAKLRQLGGDDPAGRMLLQEIVLFLAMLLKADPESFRHTLTLRAWQLLLLIVGQHAWEAKVSQAEAYQQVQALSPSKLMARLQAVVHTPDDSVGRLERLEALRREDAAGTLAAPGAGGYAAAAAVPGDGAEAAAEVDWLARRQRSGVLTRLPPSFYEQVWEVLAHCGGLVIGERLDIARRLDSASLRADMTAAETNFALTVERLLGDIHSPEYRQLCIEALLTLAEICVANPGLHVADAIVLDVLIGHAVRLAWIGSDATRAARYDTERTQAWEAFYASPPEAVRTAFIAAFVHLLGEAPLPPAAAPAEAAAASAPA</sequence>
<keyword evidence="4" id="KW-1003">Cell membrane</keyword>
<dbReference type="AlphaFoldDB" id="A0A4R2LE82"/>
<keyword evidence="7" id="KW-0112">Calmodulin-binding</keyword>
<reference evidence="14 15" key="1">
    <citation type="submission" date="2019-03" db="EMBL/GenBank/DDBJ databases">
        <title>Genomic Encyclopedia of Type Strains, Phase IV (KMG-IV): sequencing the most valuable type-strain genomes for metagenomic binning, comparative biology and taxonomic classification.</title>
        <authorList>
            <person name="Goeker M."/>
        </authorList>
    </citation>
    <scope>NUCLEOTIDE SEQUENCE [LARGE SCALE GENOMIC DNA]</scope>
    <source>
        <strain evidence="14 15">DSM 25287</strain>
    </source>
</reference>
<name>A0A4R2LE82_9GAMM</name>
<evidence type="ECO:0000256" key="1">
    <source>
        <dbReference type="ARBA" id="ARBA00004342"/>
    </source>
</evidence>
<keyword evidence="10" id="KW-0449">Lipoprotein</keyword>
<dbReference type="InterPro" id="IPR011613">
    <property type="entry name" value="GH15-like"/>
</dbReference>
<dbReference type="Gene3D" id="1.50.10.10">
    <property type="match status" value="1"/>
</dbReference>